<evidence type="ECO:0000256" key="1">
    <source>
        <dbReference type="SAM" id="MobiDB-lite"/>
    </source>
</evidence>
<accession>D1ABC4</accession>
<dbReference type="HOGENOM" id="CLU_1053498_0_0_11"/>
<feature type="region of interest" description="Disordered" evidence="1">
    <location>
        <begin position="1"/>
        <end position="214"/>
    </location>
</feature>
<feature type="compositionally biased region" description="Basic and acidic residues" evidence="1">
    <location>
        <begin position="41"/>
        <end position="50"/>
    </location>
</feature>
<dbReference type="KEGG" id="tcu:Tcur_1584"/>
<dbReference type="STRING" id="471852.Tcur_1584"/>
<keyword evidence="3" id="KW-1185">Reference proteome</keyword>
<gene>
    <name evidence="2" type="ordered locus">Tcur_1584</name>
</gene>
<evidence type="ECO:0000313" key="2">
    <source>
        <dbReference type="EMBL" id="ACY97160.1"/>
    </source>
</evidence>
<feature type="region of interest" description="Disordered" evidence="1">
    <location>
        <begin position="242"/>
        <end position="264"/>
    </location>
</feature>
<name>D1ABC4_THECD</name>
<organism evidence="2 3">
    <name type="scientific">Thermomonospora curvata (strain ATCC 19995 / DSM 43183 / JCM 3096 / KCTC 9072 / NBRC 15933 / NCIMB 10081 / Henssen B9)</name>
    <dbReference type="NCBI Taxonomy" id="471852"/>
    <lineage>
        <taxon>Bacteria</taxon>
        <taxon>Bacillati</taxon>
        <taxon>Actinomycetota</taxon>
        <taxon>Actinomycetes</taxon>
        <taxon>Streptosporangiales</taxon>
        <taxon>Thermomonosporaceae</taxon>
        <taxon>Thermomonospora</taxon>
    </lineage>
</organism>
<reference evidence="2 3" key="1">
    <citation type="journal article" date="2011" name="Stand. Genomic Sci.">
        <title>Complete genome sequence of Thermomonospora curvata type strain (B9).</title>
        <authorList>
            <person name="Chertkov O."/>
            <person name="Sikorski J."/>
            <person name="Nolan M."/>
            <person name="Lapidus A."/>
            <person name="Lucas S."/>
            <person name="Del Rio T.G."/>
            <person name="Tice H."/>
            <person name="Cheng J.F."/>
            <person name="Goodwin L."/>
            <person name="Pitluck S."/>
            <person name="Liolios K."/>
            <person name="Ivanova N."/>
            <person name="Mavromatis K."/>
            <person name="Mikhailova N."/>
            <person name="Ovchinnikova G."/>
            <person name="Pati A."/>
            <person name="Chen A."/>
            <person name="Palaniappan K."/>
            <person name="Djao O.D."/>
            <person name="Land M."/>
            <person name="Hauser L."/>
            <person name="Chang Y.J."/>
            <person name="Jeffries C.D."/>
            <person name="Brettin T."/>
            <person name="Han C."/>
            <person name="Detter J.C."/>
            <person name="Rohde M."/>
            <person name="Goker M."/>
            <person name="Woyke T."/>
            <person name="Bristow J."/>
            <person name="Eisen J.A."/>
            <person name="Markowitz V."/>
            <person name="Hugenholtz P."/>
            <person name="Klenk H.P."/>
            <person name="Kyrpides N.C."/>
        </authorList>
    </citation>
    <scope>NUCLEOTIDE SEQUENCE [LARGE SCALE GENOMIC DNA]</scope>
    <source>
        <strain evidence="3">ATCC 19995 / DSM 43183 / JCM 3096 / KCTC 9072 / NBRC 15933 / NCIMB 10081 / Henssen B9</strain>
    </source>
</reference>
<dbReference type="Proteomes" id="UP000001918">
    <property type="component" value="Chromosome"/>
</dbReference>
<protein>
    <submittedName>
        <fullName evidence="2">Uncharacterized protein</fullName>
    </submittedName>
</protein>
<sequence length="264" mass="28337">MASPSPTPRPRRALLTRKHLTLIPCGTDELPPELLTSIRPDSPKPRRRGDALQAPGRQSPPGRGLTRGSFRPDVPTRREPPGRSIARGEPARRNSPGADPAHGPSRRGATSPGLARRRPSGRDTARGEPEHAPERRQPFEGKPARGLPDPDLRRPQPLRRRVARDGTVHRGSPTGGPYRRRSPAHGRAGGAPAGGQPSRDRRRRDPAAGPVRLTRRGKGAVTLAVAALTLGAFWLGTEQGARADHVTDPSPHSQAVPANHGRTP</sequence>
<proteinExistence type="predicted"/>
<feature type="compositionally biased region" description="Basic and acidic residues" evidence="1">
    <location>
        <begin position="120"/>
        <end position="154"/>
    </location>
</feature>
<dbReference type="EMBL" id="CP001738">
    <property type="protein sequence ID" value="ACY97160.1"/>
    <property type="molecule type" value="Genomic_DNA"/>
</dbReference>
<evidence type="ECO:0000313" key="3">
    <source>
        <dbReference type="Proteomes" id="UP000001918"/>
    </source>
</evidence>
<dbReference type="AlphaFoldDB" id="D1ABC4"/>
<feature type="compositionally biased region" description="Basic residues" evidence="1">
    <location>
        <begin position="9"/>
        <end position="20"/>
    </location>
</feature>